<feature type="domain" description="CUB" evidence="3">
    <location>
        <begin position="43"/>
        <end position="153"/>
    </location>
</feature>
<proteinExistence type="predicted"/>
<evidence type="ECO:0000313" key="5">
    <source>
        <dbReference type="Proteomes" id="UP001253545"/>
    </source>
</evidence>
<dbReference type="RefSeq" id="WP_311368522.1">
    <property type="nucleotide sequence ID" value="NZ_JAVRHX010000002.1"/>
</dbReference>
<protein>
    <submittedName>
        <fullName evidence="4">CUB domain-containing protein</fullName>
    </submittedName>
</protein>
<evidence type="ECO:0000313" key="4">
    <source>
        <dbReference type="EMBL" id="MDT0595003.1"/>
    </source>
</evidence>
<keyword evidence="1" id="KW-0677">Repeat</keyword>
<dbReference type="InterPro" id="IPR013320">
    <property type="entry name" value="ConA-like_dom_sf"/>
</dbReference>
<keyword evidence="5" id="KW-1185">Reference proteome</keyword>
<dbReference type="SMART" id="SM00042">
    <property type="entry name" value="CUB"/>
    <property type="match status" value="1"/>
</dbReference>
<dbReference type="Pfam" id="PF13385">
    <property type="entry name" value="Laminin_G_3"/>
    <property type="match status" value="1"/>
</dbReference>
<dbReference type="CDD" id="cd00041">
    <property type="entry name" value="CUB"/>
    <property type="match status" value="1"/>
</dbReference>
<dbReference type="SUPFAM" id="SSF49854">
    <property type="entry name" value="Spermadhesin, CUB domain"/>
    <property type="match status" value="1"/>
</dbReference>
<comment type="caution">
    <text evidence="4">The sequence shown here is derived from an EMBL/GenBank/DDBJ whole genome shotgun (WGS) entry which is preliminary data.</text>
</comment>
<dbReference type="PANTHER" id="PTHR24251">
    <property type="entry name" value="OVOCHYMASE-RELATED"/>
    <property type="match status" value="1"/>
</dbReference>
<evidence type="ECO:0000256" key="1">
    <source>
        <dbReference type="ARBA" id="ARBA00022737"/>
    </source>
</evidence>
<evidence type="ECO:0000259" key="3">
    <source>
        <dbReference type="PROSITE" id="PS01180"/>
    </source>
</evidence>
<keyword evidence="2" id="KW-1015">Disulfide bond</keyword>
<dbReference type="PANTHER" id="PTHR24251:SF52">
    <property type="entry name" value="CUB DOMAIN-CONTAINING PROTEIN"/>
    <property type="match status" value="1"/>
</dbReference>
<dbReference type="EMBL" id="JAVRHX010000002">
    <property type="protein sequence ID" value="MDT0595003.1"/>
    <property type="molecule type" value="Genomic_DNA"/>
</dbReference>
<sequence length="1297" mass="136892">MRTILTPNNLYKESVRVAIWALLTGFVLFTIFSVQAQTTNIICSDTSSTSVTGALTDSGGTSGSYSNNETCSFLIQPSGGGWVTLSFSAFDYEDNFDSLSVYDGTTTSDTLLGSFDGDAIPSDLVAKSGAMLVVNDTDFSVTEEGFQAAWETTSCDDKGLIDVTGLRIGSGGSTTRINNSTTSLAIYDAWVADGSPATGLIDGGRYNIVESGTAKADRYDFGGQRRTFSGTLPYPGFGSVGNQGQSDFLVKTNGLINLPAGDYTIFVESDDGFNLELNTLSGDTVTFNKFGGSNAGASNELRFERNTANSRTGGSFTLTQDSVFEIETIFHERGGGDYMEIGIANTIQSSTNMSNYEVLREGALNGAVTLGPCSETPATTNLILEYRFEEDTWNGSNGEVIDNSGNGYDGRIVRSSTPETSTPALTGDPGTCGYASQNDGSIQVTGLPVDTSNGAKTTATFWMYWDGTNSAMPMGWNFHDIWIIDGSIGFNTWRNDIYGIASAGLENSWHHIAVEFTNGSVASNRMYVDGVEQSLSQRRGSPNNSNAVVNTELRVGGVSNSSSYDFHGLIDEFRLYDGTLTTTQVQEIMAERHPCSVVPVVHHYEIVHDGQALTCEAETITINACANADCSSLSTESITLELLGNGAALGTGTFIGTTTISGSYTVPETVTLSITKASVAASNPVECDDGSGSSCDITFSDAGFRFLSGASNSTTIPNQTSGAAFSEALKVQAVENTNGVCTGLFNGSVNVDLSQENIDPSGTSGLSFDVSGSSIAKHSSSSSVALTFGAESIATIPSPVYNDAGQIRLHANYDVDGVSLSGVSNSFWVSPAQLVVSARAGGIDLNGASATATPVHAAGDNFELNVSAVNAATPSVVTPNYSPGQIQLSLNRTAPTNSGSVEGSLSYASGASLSTSTSASFQDVNLTTFSSGISTFNAARYSEVGLINLEVQDSDYGNASIIVSSTAINIGRFIPKYFDQTVAENGVLMAICNANMSFTAYSGQRDESNNSLGAISYSSNPVIAITARNTQGNITQNYYQDSQGSANDFMKLSASDIAITSPTTDQVATGVNSSLLPITSNMNTGTLSQNDLTALPNTVALARGVLHYQFADSDNFYYNRSPNALVDPFTSDIDFIISGISDADGVNVTSTVDVSSTGIEIRFGRLVLENSFGPETANLSQAMQLEHYDGGSFRLSNDNNCQSYDASRITLSNISLDPNLTAVLGGTGGFISGKTKDIEYQASGAGNQGQIGVLYNAYDWLEYDWDNDGVFDEDPSAIAAFGIYRGDERLLHWRENF</sequence>
<dbReference type="SUPFAM" id="SSF49899">
    <property type="entry name" value="Concanavalin A-like lectins/glucanases"/>
    <property type="match status" value="1"/>
</dbReference>
<dbReference type="Pfam" id="PF20419">
    <property type="entry name" value="DUF6701"/>
    <property type="match status" value="1"/>
</dbReference>
<gene>
    <name evidence="4" type="ORF">RM552_09135</name>
</gene>
<dbReference type="Gene3D" id="2.60.120.290">
    <property type="entry name" value="Spermadhesin, CUB domain"/>
    <property type="match status" value="1"/>
</dbReference>
<organism evidence="4 5">
    <name type="scientific">Glaciecola petra</name>
    <dbReference type="NCBI Taxonomy" id="3075602"/>
    <lineage>
        <taxon>Bacteria</taxon>
        <taxon>Pseudomonadati</taxon>
        <taxon>Pseudomonadota</taxon>
        <taxon>Gammaproteobacteria</taxon>
        <taxon>Alteromonadales</taxon>
        <taxon>Alteromonadaceae</taxon>
        <taxon>Glaciecola</taxon>
    </lineage>
</organism>
<accession>A0ABU2ZQT7</accession>
<dbReference type="Gene3D" id="2.60.120.200">
    <property type="match status" value="1"/>
</dbReference>
<name>A0ABU2ZQT7_9ALTE</name>
<dbReference type="Pfam" id="PF00431">
    <property type="entry name" value="CUB"/>
    <property type="match status" value="1"/>
</dbReference>
<dbReference type="InterPro" id="IPR035914">
    <property type="entry name" value="Sperma_CUB_dom_sf"/>
</dbReference>
<dbReference type="InterPro" id="IPR046524">
    <property type="entry name" value="DUF6701"/>
</dbReference>
<dbReference type="Proteomes" id="UP001253545">
    <property type="component" value="Unassembled WGS sequence"/>
</dbReference>
<dbReference type="InterPro" id="IPR000859">
    <property type="entry name" value="CUB_dom"/>
</dbReference>
<dbReference type="PROSITE" id="PS01180">
    <property type="entry name" value="CUB"/>
    <property type="match status" value="1"/>
</dbReference>
<evidence type="ECO:0000256" key="2">
    <source>
        <dbReference type="ARBA" id="ARBA00023157"/>
    </source>
</evidence>
<reference evidence="4 5" key="1">
    <citation type="submission" date="2023-09" db="EMBL/GenBank/DDBJ databases">
        <authorList>
            <person name="Rey-Velasco X."/>
        </authorList>
    </citation>
    <scope>NUCLEOTIDE SEQUENCE [LARGE SCALE GENOMIC DNA]</scope>
    <source>
        <strain evidence="4 5">P117</strain>
    </source>
</reference>